<accession>A0A4Y8REH3</accession>
<feature type="transmembrane region" description="Helical" evidence="1">
    <location>
        <begin position="671"/>
        <end position="690"/>
    </location>
</feature>
<evidence type="ECO:0008006" key="4">
    <source>
        <dbReference type="Google" id="ProtNLM"/>
    </source>
</evidence>
<evidence type="ECO:0000313" key="2">
    <source>
        <dbReference type="EMBL" id="TFF20474.1"/>
    </source>
</evidence>
<dbReference type="Gene3D" id="3.40.50.880">
    <property type="match status" value="1"/>
</dbReference>
<evidence type="ECO:0000256" key="1">
    <source>
        <dbReference type="SAM" id="Phobius"/>
    </source>
</evidence>
<feature type="transmembrane region" description="Helical" evidence="1">
    <location>
        <begin position="12"/>
        <end position="32"/>
    </location>
</feature>
<keyword evidence="1" id="KW-0472">Membrane</keyword>
<name>A0A4Y8REH3_9HYPH</name>
<feature type="transmembrane region" description="Helical" evidence="1">
    <location>
        <begin position="39"/>
        <end position="58"/>
    </location>
</feature>
<keyword evidence="1" id="KW-1133">Transmembrane helix</keyword>
<keyword evidence="3" id="KW-1185">Reference proteome</keyword>
<dbReference type="OrthoDB" id="9769144at2"/>
<dbReference type="PANTHER" id="PTHR37947:SF1">
    <property type="entry name" value="BLL2462 PROTEIN"/>
    <property type="match status" value="1"/>
</dbReference>
<dbReference type="RefSeq" id="WP_134763123.1">
    <property type="nucleotide sequence ID" value="NZ_SOZD01000005.1"/>
</dbReference>
<dbReference type="SUPFAM" id="SSF52317">
    <property type="entry name" value="Class I glutamine amidotransferase-like"/>
    <property type="match status" value="1"/>
</dbReference>
<dbReference type="PANTHER" id="PTHR37947">
    <property type="entry name" value="BLL2462 PROTEIN"/>
    <property type="match status" value="1"/>
</dbReference>
<dbReference type="AlphaFoldDB" id="A0A4Y8REH3"/>
<gene>
    <name evidence="2" type="ORF">E3C22_16325</name>
</gene>
<dbReference type="InterPro" id="IPR029062">
    <property type="entry name" value="Class_I_gatase-like"/>
</dbReference>
<dbReference type="EMBL" id="SOZD01000005">
    <property type="protein sequence ID" value="TFF20474.1"/>
    <property type="molecule type" value="Genomic_DNA"/>
</dbReference>
<dbReference type="Proteomes" id="UP000298179">
    <property type="component" value="Unassembled WGS sequence"/>
</dbReference>
<organism evidence="2 3">
    <name type="scientific">Jiella endophytica</name>
    <dbReference type="NCBI Taxonomy" id="2558362"/>
    <lineage>
        <taxon>Bacteria</taxon>
        <taxon>Pseudomonadati</taxon>
        <taxon>Pseudomonadota</taxon>
        <taxon>Alphaproteobacteria</taxon>
        <taxon>Hyphomicrobiales</taxon>
        <taxon>Aurantimonadaceae</taxon>
        <taxon>Jiella</taxon>
    </lineage>
</organism>
<sequence length="694" mass="75346">MTWSIAFDPFFSWPVLAALGIPAAILALVLLVARTPGAIVRIMAIAALILALANPVMLREERDPMKSVVSLVVDRSQSQSIGDRTAQTDKAEAALKASLARFPEFEVRTVEAKSAGTPSDDATTALFGALSDSLKDVAPGRVAGAIMVTDGQIHDIPSEASKLGFDAPVHGLITGRDDEFDRRIEVLNAPRFGLVDENQRLTYRVIEEGAGAGTSPVPVQVFLNGDLVTREQATPGQDETVDFTLPRAGKNIIELSVARDDREITAVNNKAIAVVDGIRENLRVLLVSGEPHAGERTWRNLLKSDATVDLVHFTILRPPEKQDGTPIDELSLIAFPTRELFVEKIKDFDLIIFDRYQERGVLPSLYFDYIAQYVENGGAMLIAAGPEFSGNESIARTPLQWILPAQPTGQIEEKAYYPEVSDLGKKHPVTRNLPGSNAEPPDWSPWFRSIDVGEPKGETVMTGPEGKPLLVLDRVGEGRIALLLSDQEWLWSRGFEGGGPHVALFRRVAHWLMKEPELDEEALDAEARGSDLVVTRQTIGDDPGPATVITPSGKAENLPLKNVSPGIWEGVLKTGEMGLFQAANGDLRALGTVGPVNPREYREAISTGEKLSPIAEATRGSVRRIGRDGSSDVSIPRIVPISGRADGDGRDWIGLKTTDETILRGVDRTPLFAGFLGLAVLLLVLSATWYREGR</sequence>
<keyword evidence="1" id="KW-0812">Transmembrane</keyword>
<comment type="caution">
    <text evidence="2">The sequence shown here is derived from an EMBL/GenBank/DDBJ whole genome shotgun (WGS) entry which is preliminary data.</text>
</comment>
<protein>
    <recommendedName>
        <fullName evidence="4">Glutamine amidotransferase domain-containing protein</fullName>
    </recommendedName>
</protein>
<proteinExistence type="predicted"/>
<evidence type="ECO:0000313" key="3">
    <source>
        <dbReference type="Proteomes" id="UP000298179"/>
    </source>
</evidence>
<reference evidence="2 3" key="1">
    <citation type="submission" date="2019-03" db="EMBL/GenBank/DDBJ databases">
        <title>Jiella endophytica sp. nov., a novel endophytic bacterium isolated from root of Ficus microcarpa Linn. f.</title>
        <authorList>
            <person name="Tuo L."/>
        </authorList>
    </citation>
    <scope>NUCLEOTIDE SEQUENCE [LARGE SCALE GENOMIC DNA]</scope>
    <source>
        <strain evidence="2 3">CBS5Q-3</strain>
    </source>
</reference>